<feature type="domain" description="PCI" evidence="4">
    <location>
        <begin position="371"/>
        <end position="451"/>
    </location>
</feature>
<evidence type="ECO:0000256" key="2">
    <source>
        <dbReference type="ARBA" id="ARBA00022942"/>
    </source>
</evidence>
<proteinExistence type="inferred from homology"/>
<evidence type="ECO:0000313" key="5">
    <source>
        <dbReference type="Ensembl" id="ENSSRHP00000097924.1"/>
    </source>
</evidence>
<comment type="subunit">
    <text evidence="3">Component of the lid subcomplex of the 19S proteasome regulatory particle complex (also named PA700 complex). The 26S proteasome consists of a 20S proteasome core and two 19S regulatory subunits.</text>
</comment>
<dbReference type="SMART" id="SM00088">
    <property type="entry name" value="PINT"/>
    <property type="match status" value="1"/>
</dbReference>
<dbReference type="SUPFAM" id="SSF48452">
    <property type="entry name" value="TPR-like"/>
    <property type="match status" value="1"/>
</dbReference>
<protein>
    <submittedName>
        <fullName evidence="5">26S proteasome non-ATPase regulatory subunit 11A</fullName>
    </submittedName>
</protein>
<organism evidence="5 6">
    <name type="scientific">Sinocyclocheilus rhinocerous</name>
    <dbReference type="NCBI Taxonomy" id="307959"/>
    <lineage>
        <taxon>Eukaryota</taxon>
        <taxon>Metazoa</taxon>
        <taxon>Chordata</taxon>
        <taxon>Craniata</taxon>
        <taxon>Vertebrata</taxon>
        <taxon>Euteleostomi</taxon>
        <taxon>Actinopterygii</taxon>
        <taxon>Neopterygii</taxon>
        <taxon>Teleostei</taxon>
        <taxon>Ostariophysi</taxon>
        <taxon>Cypriniformes</taxon>
        <taxon>Cyprinidae</taxon>
        <taxon>Cyprininae</taxon>
        <taxon>Sinocyclocheilus</taxon>
    </lineage>
</organism>
<reference evidence="5" key="1">
    <citation type="submission" date="2025-08" db="UniProtKB">
        <authorList>
            <consortium name="Ensembl"/>
        </authorList>
    </citation>
    <scope>IDENTIFICATION</scope>
</reference>
<dbReference type="PANTHER" id="PTHR10678">
    <property type="entry name" value="26S PROTEASOME NON-ATPASE REGULATORY SUBUNIT 11/COP9 SIGNALOSOME COMPLEX SUBUNIT 2"/>
    <property type="match status" value="1"/>
</dbReference>
<dbReference type="InterPro" id="IPR040773">
    <property type="entry name" value="Rpn6_N"/>
</dbReference>
<dbReference type="Pfam" id="PF01399">
    <property type="entry name" value="PCI"/>
    <property type="match status" value="1"/>
</dbReference>
<gene>
    <name evidence="5" type="primary">psmd11a</name>
</gene>
<dbReference type="InterPro" id="IPR011990">
    <property type="entry name" value="TPR-like_helical_dom_sf"/>
</dbReference>
<dbReference type="Ensembl" id="ENSSRHT00000100588.1">
    <property type="protein sequence ID" value="ENSSRHP00000097924.1"/>
    <property type="gene ID" value="ENSSRHG00000048071.1"/>
</dbReference>
<evidence type="ECO:0000256" key="1">
    <source>
        <dbReference type="ARBA" id="ARBA00007454"/>
    </source>
</evidence>
<dbReference type="AlphaFoldDB" id="A0A673N415"/>
<dbReference type="InterPro" id="IPR000717">
    <property type="entry name" value="PCI_dom"/>
</dbReference>
<dbReference type="FunFam" id="1.25.40.570:FF:000003">
    <property type="entry name" value="26S proteasome non-ATPase regulatory subunit 11"/>
    <property type="match status" value="1"/>
</dbReference>
<dbReference type="GO" id="GO:0000502">
    <property type="term" value="C:proteasome complex"/>
    <property type="evidence" value="ECO:0007669"/>
    <property type="project" value="UniProtKB-KW"/>
</dbReference>
<dbReference type="InterPro" id="IPR050871">
    <property type="entry name" value="26S_Proteasome/COP9_Components"/>
</dbReference>
<name>A0A673N415_9TELE</name>
<dbReference type="Gene3D" id="1.25.40.570">
    <property type="match status" value="1"/>
</dbReference>
<reference evidence="5" key="2">
    <citation type="submission" date="2025-09" db="UniProtKB">
        <authorList>
            <consortium name="Ensembl"/>
        </authorList>
    </citation>
    <scope>IDENTIFICATION</scope>
</reference>
<dbReference type="SUPFAM" id="SSF46785">
    <property type="entry name" value="Winged helix' DNA-binding domain"/>
    <property type="match status" value="1"/>
</dbReference>
<dbReference type="Pfam" id="PF18055">
    <property type="entry name" value="RPN6_N"/>
    <property type="match status" value="1"/>
</dbReference>
<dbReference type="SMART" id="SM00753">
    <property type="entry name" value="PAM"/>
    <property type="match status" value="1"/>
</dbReference>
<evidence type="ECO:0000259" key="4">
    <source>
        <dbReference type="SMART" id="SM00088"/>
    </source>
</evidence>
<keyword evidence="2" id="KW-0647">Proteasome</keyword>
<dbReference type="Proteomes" id="UP000472270">
    <property type="component" value="Unassembled WGS sequence"/>
</dbReference>
<dbReference type="InterPro" id="IPR040780">
    <property type="entry name" value="Rpn6_C_helix"/>
</dbReference>
<sequence length="469" mass="51918">SLHDHSFGCACIGRLAHRSSDGGPLRSGGHIGGGFRCGNGAHGRLMGEAGEMAAAAVEFQRAQSLLSTDRNASIDILHAIVKRDIQDNDEEAVRVKEQSILELGGLLAKTGQAAELGGLLKYVRPFLNSISKAKAARLVRSLLDMFLDMEAATGQEVELCLECIEWAKSEKRTFLRQALEARLVSLYFDTKRYQEALQLGSQLLQELKKMDDKALLVELQLLESKTYHALSNLPKARAALTSARTTANAIYCPPKLQAALDMQSGIIHAAEEKDWKTAYSYFYEAFEGYDSIDSPRAITALKYMLLCKIMLNSPEDVQALISGKLALRYAGRQTDALKCVAQASKNRSLADFEKALTEYKAELREDPIISTHLAKLYDNLLEQNLIRVIEPFSRVQIEHISELIKLSKVFLLSYNVAFSMHLGILDQGEGVLIVFDEPPVDKTYGAALETIQNMSKVVDSLYNKAKKLT</sequence>
<keyword evidence="6" id="KW-1185">Reference proteome</keyword>
<comment type="similarity">
    <text evidence="1">Belongs to the proteasome subunit S9 family.</text>
</comment>
<dbReference type="Pfam" id="PF18503">
    <property type="entry name" value="RPN6_C_helix"/>
    <property type="match status" value="1"/>
</dbReference>
<evidence type="ECO:0000313" key="6">
    <source>
        <dbReference type="Proteomes" id="UP000472270"/>
    </source>
</evidence>
<accession>A0A673N415</accession>
<dbReference type="InterPro" id="IPR036390">
    <property type="entry name" value="WH_DNA-bd_sf"/>
</dbReference>
<evidence type="ECO:0000256" key="3">
    <source>
        <dbReference type="ARBA" id="ARBA00062507"/>
    </source>
</evidence>